<dbReference type="Proteomes" id="UP000611215">
    <property type="component" value="Unassembled WGS sequence"/>
</dbReference>
<gene>
    <name evidence="2" type="ORF">ITJ86_15485</name>
</gene>
<dbReference type="InterPro" id="IPR053136">
    <property type="entry name" value="UTP_pyrophosphatase-like"/>
</dbReference>
<evidence type="ECO:0000259" key="1">
    <source>
        <dbReference type="Pfam" id="PF01863"/>
    </source>
</evidence>
<sequence>MKDKIQYGNTLIDYSLEFSERKTLGIKVHPDKSVKVSAPKESSIEKVREKVKHKASWIIKQQDFFLSFHPLTPERKFISGETHLYLGRQYRLKLYKSNEAYVKLKGGYINVYVKDKDDKLAVQEQLKKWYREKAEKYFEVLFKRLKSISKSFYRDEPTLSYRWMKKRWGSCDKNGNIHLNFELIKAPKQCIEYVIIHELCHLKYLNHSTDFFNLLEKVYPDWKIIKDRLEKMMV</sequence>
<comment type="caution">
    <text evidence="2">The sequence shown here is derived from an EMBL/GenBank/DDBJ whole genome shotgun (WGS) entry which is preliminary data.</text>
</comment>
<dbReference type="Pfam" id="PF01863">
    <property type="entry name" value="YgjP-like"/>
    <property type="match status" value="1"/>
</dbReference>
<evidence type="ECO:0000313" key="3">
    <source>
        <dbReference type="Proteomes" id="UP000611215"/>
    </source>
</evidence>
<reference evidence="2 3" key="1">
    <citation type="submission" date="2020-11" db="EMBL/GenBank/DDBJ databases">
        <title>Winogradskyella marina sp. nov., isolated from marine sediment.</title>
        <authorList>
            <person name="Bo J."/>
            <person name="Wang S."/>
            <person name="Song X."/>
            <person name="Du Z."/>
        </authorList>
    </citation>
    <scope>NUCLEOTIDE SEQUENCE [LARGE SCALE GENOMIC DNA]</scope>
    <source>
        <strain evidence="2 3">F6397</strain>
    </source>
</reference>
<dbReference type="CDD" id="cd07344">
    <property type="entry name" value="M48_yhfN_like"/>
    <property type="match status" value="1"/>
</dbReference>
<protein>
    <submittedName>
        <fullName evidence="2">M48 family metallopeptidase</fullName>
    </submittedName>
</protein>
<dbReference type="Gene3D" id="3.30.2010.10">
    <property type="entry name" value="Metalloproteases ('zincins'), catalytic domain"/>
    <property type="match status" value="1"/>
</dbReference>
<dbReference type="RefSeq" id="WP_195872565.1">
    <property type="nucleotide sequence ID" value="NZ_JADOET010000018.1"/>
</dbReference>
<feature type="domain" description="YgjP-like metallopeptidase" evidence="1">
    <location>
        <begin position="22"/>
        <end position="231"/>
    </location>
</feature>
<dbReference type="EMBL" id="JADOET010000018">
    <property type="protein sequence ID" value="MBF8151309.1"/>
    <property type="molecule type" value="Genomic_DNA"/>
</dbReference>
<keyword evidence="3" id="KW-1185">Reference proteome</keyword>
<dbReference type="PANTHER" id="PTHR30399">
    <property type="entry name" value="UNCHARACTERIZED PROTEIN YGJP"/>
    <property type="match status" value="1"/>
</dbReference>
<organism evidence="2 3">
    <name type="scientific">Winogradskyella marina</name>
    <dbReference type="NCBI Taxonomy" id="2785530"/>
    <lineage>
        <taxon>Bacteria</taxon>
        <taxon>Pseudomonadati</taxon>
        <taxon>Bacteroidota</taxon>
        <taxon>Flavobacteriia</taxon>
        <taxon>Flavobacteriales</taxon>
        <taxon>Flavobacteriaceae</taxon>
        <taxon>Winogradskyella</taxon>
    </lineage>
</organism>
<proteinExistence type="predicted"/>
<accession>A0ABS0ELG4</accession>
<dbReference type="PANTHER" id="PTHR30399:SF1">
    <property type="entry name" value="UTP PYROPHOSPHATASE"/>
    <property type="match status" value="1"/>
</dbReference>
<dbReference type="InterPro" id="IPR002725">
    <property type="entry name" value="YgjP-like_metallopeptidase"/>
</dbReference>
<evidence type="ECO:0000313" key="2">
    <source>
        <dbReference type="EMBL" id="MBF8151309.1"/>
    </source>
</evidence>
<name>A0ABS0ELG4_9FLAO</name>